<dbReference type="GO" id="GO:0006955">
    <property type="term" value="P:immune response"/>
    <property type="evidence" value="ECO:0007669"/>
    <property type="project" value="InterPro"/>
</dbReference>
<reference evidence="3" key="1">
    <citation type="submission" date="2025-08" db="UniProtKB">
        <authorList>
            <consortium name="Ensembl"/>
        </authorList>
    </citation>
    <scope>IDENTIFICATION</scope>
</reference>
<evidence type="ECO:0000313" key="3">
    <source>
        <dbReference type="Ensembl" id="ENSCLMP00005027801.1"/>
    </source>
</evidence>
<dbReference type="GeneTree" id="ENSGT01030000234847"/>
<dbReference type="InterPro" id="IPR001089">
    <property type="entry name" value="Chemokine_CXC"/>
</dbReference>
<dbReference type="Pfam" id="PF00048">
    <property type="entry name" value="IL8"/>
    <property type="match status" value="1"/>
</dbReference>
<evidence type="ECO:0000256" key="1">
    <source>
        <dbReference type="ARBA" id="ARBA00022514"/>
    </source>
</evidence>
<feature type="domain" description="Chemokine interleukin-8-like" evidence="2">
    <location>
        <begin position="26"/>
        <end position="88"/>
    </location>
</feature>
<dbReference type="AlphaFoldDB" id="A0A8C2ZIU7"/>
<dbReference type="PRINTS" id="PR00437">
    <property type="entry name" value="SMALLCYTKCXC"/>
</dbReference>
<dbReference type="SMART" id="SM00199">
    <property type="entry name" value="SCY"/>
    <property type="match status" value="1"/>
</dbReference>
<evidence type="ECO:0000313" key="4">
    <source>
        <dbReference type="Proteomes" id="UP000694565"/>
    </source>
</evidence>
<protein>
    <recommendedName>
        <fullName evidence="2">Chemokine interleukin-8-like domain-containing protein</fullName>
    </recommendedName>
</protein>
<dbReference type="Gene3D" id="2.40.50.40">
    <property type="match status" value="1"/>
</dbReference>
<dbReference type="Proteomes" id="UP000694565">
    <property type="component" value="Unplaced"/>
</dbReference>
<name>A0A8C2ZIU7_CYCLU</name>
<accession>A0A8C2ZIU7</accession>
<dbReference type="InterPro" id="IPR001811">
    <property type="entry name" value="Chemokine_IL8-like_dom"/>
</dbReference>
<reference evidence="3" key="2">
    <citation type="submission" date="2025-09" db="UniProtKB">
        <authorList>
            <consortium name="Ensembl"/>
        </authorList>
    </citation>
    <scope>IDENTIFICATION</scope>
</reference>
<dbReference type="Ensembl" id="ENSCLMT00005028995.1">
    <property type="protein sequence ID" value="ENSCLMP00005027801.1"/>
    <property type="gene ID" value="ENSCLMG00005013557.1"/>
</dbReference>
<proteinExistence type="predicted"/>
<dbReference type="SUPFAM" id="SSF54117">
    <property type="entry name" value="Interleukin 8-like chemokines"/>
    <property type="match status" value="1"/>
</dbReference>
<dbReference type="PRINTS" id="PR00436">
    <property type="entry name" value="INTERLEUKIN8"/>
</dbReference>
<sequence>MNTAIRCIVVLLACATIYVNFSISAILNCRCVKTSTAVNASLIHRVEELEPRPYCNRKEVIVVLKDGSSRCLDPKGRFAKAVLLITHM</sequence>
<dbReference type="GO" id="GO:0005615">
    <property type="term" value="C:extracellular space"/>
    <property type="evidence" value="ECO:0007669"/>
    <property type="project" value="UniProtKB-KW"/>
</dbReference>
<evidence type="ECO:0000259" key="2">
    <source>
        <dbReference type="SMART" id="SM00199"/>
    </source>
</evidence>
<keyword evidence="4" id="KW-1185">Reference proteome</keyword>
<organism evidence="3 4">
    <name type="scientific">Cyclopterus lumpus</name>
    <name type="common">Lumpsucker</name>
    <dbReference type="NCBI Taxonomy" id="8103"/>
    <lineage>
        <taxon>Eukaryota</taxon>
        <taxon>Metazoa</taxon>
        <taxon>Chordata</taxon>
        <taxon>Craniata</taxon>
        <taxon>Vertebrata</taxon>
        <taxon>Euteleostomi</taxon>
        <taxon>Actinopterygii</taxon>
        <taxon>Neopterygii</taxon>
        <taxon>Teleostei</taxon>
        <taxon>Neoteleostei</taxon>
        <taxon>Acanthomorphata</taxon>
        <taxon>Eupercaria</taxon>
        <taxon>Perciformes</taxon>
        <taxon>Cottioidei</taxon>
        <taxon>Cottales</taxon>
        <taxon>Cyclopteridae</taxon>
        <taxon>Cyclopterus</taxon>
    </lineage>
</organism>
<keyword evidence="1" id="KW-0202">Cytokine</keyword>
<dbReference type="GO" id="GO:0008009">
    <property type="term" value="F:chemokine activity"/>
    <property type="evidence" value="ECO:0007669"/>
    <property type="project" value="InterPro"/>
</dbReference>
<dbReference type="InterPro" id="IPR036048">
    <property type="entry name" value="Interleukin_8-like_sf"/>
</dbReference>